<evidence type="ECO:0000313" key="10">
    <source>
        <dbReference type="Proteomes" id="UP000705508"/>
    </source>
</evidence>
<dbReference type="InterPro" id="IPR036097">
    <property type="entry name" value="HisK_dim/P_sf"/>
</dbReference>
<dbReference type="Pfam" id="PF00512">
    <property type="entry name" value="HisKA"/>
    <property type="match status" value="1"/>
</dbReference>
<evidence type="ECO:0000259" key="8">
    <source>
        <dbReference type="PROSITE" id="PS50109"/>
    </source>
</evidence>
<protein>
    <recommendedName>
        <fullName evidence="2">histidine kinase</fullName>
        <ecNumber evidence="2">2.7.13.3</ecNumber>
    </recommendedName>
</protein>
<evidence type="ECO:0000256" key="4">
    <source>
        <dbReference type="ARBA" id="ARBA00022679"/>
    </source>
</evidence>
<accession>A0A939BFY6</accession>
<sequence length="314" mass="35900">MYIIACIAFLTGLAVGGSILYLRQRKLRMEELGKAAAMTEDILADRKLCVSAPGDELLLARIENQLVRIQEMLDGRRKEAEESRDEIQKLISEIAHQMRTPLANIESYTCLLRDAAENTEAGDEPDKTGQERQQYLAALEESERKLHFLVDSFVKMARLEQHIIQIRKDETDLLKTVQNVFGQIQNRAEEKGIRFQIRMPERAVCAHDPNWLGEALFNILDNAVKYSKPGGSIEVTLQQNEMFTKFQVRDHGLGIEAGEENQIFWRFYRGRRVTVQEGFGLGLYLAREIIRLHGGFVTAKRMEQGLLIEVNLPL</sequence>
<evidence type="ECO:0000256" key="1">
    <source>
        <dbReference type="ARBA" id="ARBA00000085"/>
    </source>
</evidence>
<dbReference type="GO" id="GO:0000155">
    <property type="term" value="F:phosphorelay sensor kinase activity"/>
    <property type="evidence" value="ECO:0007669"/>
    <property type="project" value="InterPro"/>
</dbReference>
<gene>
    <name evidence="9" type="ORF">H6A20_00170</name>
</gene>
<dbReference type="InterPro" id="IPR005467">
    <property type="entry name" value="His_kinase_dom"/>
</dbReference>
<dbReference type="SMART" id="SM00388">
    <property type="entry name" value="HisKA"/>
    <property type="match status" value="1"/>
</dbReference>
<dbReference type="InterPro" id="IPR050736">
    <property type="entry name" value="Sensor_HK_Regulatory"/>
</dbReference>
<evidence type="ECO:0000313" key="9">
    <source>
        <dbReference type="EMBL" id="MBM6947081.1"/>
    </source>
</evidence>
<keyword evidence="7" id="KW-0175">Coiled coil</keyword>
<dbReference type="Proteomes" id="UP000705508">
    <property type="component" value="Unassembled WGS sequence"/>
</dbReference>
<dbReference type="RefSeq" id="WP_204905144.1">
    <property type="nucleotide sequence ID" value="NZ_JACJKS010000001.1"/>
</dbReference>
<dbReference type="Pfam" id="PF02518">
    <property type="entry name" value="HATPase_c"/>
    <property type="match status" value="1"/>
</dbReference>
<dbReference type="EMBL" id="JACJKS010000001">
    <property type="protein sequence ID" value="MBM6947081.1"/>
    <property type="molecule type" value="Genomic_DNA"/>
</dbReference>
<dbReference type="CDD" id="cd00075">
    <property type="entry name" value="HATPase"/>
    <property type="match status" value="1"/>
</dbReference>
<feature type="coiled-coil region" evidence="7">
    <location>
        <begin position="59"/>
        <end position="100"/>
    </location>
</feature>
<dbReference type="PANTHER" id="PTHR43711">
    <property type="entry name" value="TWO-COMPONENT HISTIDINE KINASE"/>
    <property type="match status" value="1"/>
</dbReference>
<keyword evidence="4" id="KW-0808">Transferase</keyword>
<evidence type="ECO:0000256" key="7">
    <source>
        <dbReference type="SAM" id="Coils"/>
    </source>
</evidence>
<evidence type="ECO:0000256" key="3">
    <source>
        <dbReference type="ARBA" id="ARBA00022553"/>
    </source>
</evidence>
<dbReference type="AlphaFoldDB" id="A0A939BFY6"/>
<dbReference type="SUPFAM" id="SSF47384">
    <property type="entry name" value="Homodimeric domain of signal transducing histidine kinase"/>
    <property type="match status" value="1"/>
</dbReference>
<name>A0A939BFY6_9CLOT</name>
<dbReference type="InterPro" id="IPR004358">
    <property type="entry name" value="Sig_transdc_His_kin-like_C"/>
</dbReference>
<comment type="caution">
    <text evidence="9">The sequence shown here is derived from an EMBL/GenBank/DDBJ whole genome shotgun (WGS) entry which is preliminary data.</text>
</comment>
<dbReference type="InterPro" id="IPR003594">
    <property type="entry name" value="HATPase_dom"/>
</dbReference>
<dbReference type="SMART" id="SM00387">
    <property type="entry name" value="HATPase_c"/>
    <property type="match status" value="1"/>
</dbReference>
<dbReference type="PROSITE" id="PS50109">
    <property type="entry name" value="HIS_KIN"/>
    <property type="match status" value="1"/>
</dbReference>
<evidence type="ECO:0000256" key="6">
    <source>
        <dbReference type="ARBA" id="ARBA00023012"/>
    </source>
</evidence>
<proteinExistence type="predicted"/>
<organism evidence="9 10">
    <name type="scientific">Mordavella massiliensis</name>
    <dbReference type="NCBI Taxonomy" id="1871024"/>
    <lineage>
        <taxon>Bacteria</taxon>
        <taxon>Bacillati</taxon>
        <taxon>Bacillota</taxon>
        <taxon>Clostridia</taxon>
        <taxon>Eubacteriales</taxon>
        <taxon>Clostridiaceae</taxon>
        <taxon>Mordavella</taxon>
    </lineage>
</organism>
<keyword evidence="3" id="KW-0597">Phosphoprotein</keyword>
<dbReference type="Gene3D" id="1.10.287.130">
    <property type="match status" value="1"/>
</dbReference>
<dbReference type="SUPFAM" id="SSF55874">
    <property type="entry name" value="ATPase domain of HSP90 chaperone/DNA topoisomerase II/histidine kinase"/>
    <property type="match status" value="1"/>
</dbReference>
<feature type="domain" description="Histidine kinase" evidence="8">
    <location>
        <begin position="93"/>
        <end position="314"/>
    </location>
</feature>
<dbReference type="PRINTS" id="PR00344">
    <property type="entry name" value="BCTRLSENSOR"/>
</dbReference>
<reference evidence="9" key="1">
    <citation type="submission" date="2020-08" db="EMBL/GenBank/DDBJ databases">
        <authorList>
            <person name="Cejkova D."/>
            <person name="Kubasova T."/>
            <person name="Jahodarova E."/>
            <person name="Rychlik I."/>
        </authorList>
    </citation>
    <scope>NUCLEOTIDE SEQUENCE</scope>
    <source>
        <strain evidence="9">An582</strain>
    </source>
</reference>
<dbReference type="PANTHER" id="PTHR43711:SF26">
    <property type="entry name" value="SENSOR HISTIDINE KINASE RCSC"/>
    <property type="match status" value="1"/>
</dbReference>
<dbReference type="EC" id="2.7.13.3" evidence="2"/>
<reference evidence="9" key="2">
    <citation type="journal article" date="2021" name="Sci. Rep.">
        <title>The distribution of antibiotic resistance genes in chicken gut microbiota commensals.</title>
        <authorList>
            <person name="Juricova H."/>
            <person name="Matiasovicova J."/>
            <person name="Kubasova T."/>
            <person name="Cejkova D."/>
            <person name="Rychlik I."/>
        </authorList>
    </citation>
    <scope>NUCLEOTIDE SEQUENCE</scope>
    <source>
        <strain evidence="9">An582</strain>
    </source>
</reference>
<keyword evidence="6" id="KW-0902">Two-component regulatory system</keyword>
<evidence type="ECO:0000256" key="2">
    <source>
        <dbReference type="ARBA" id="ARBA00012438"/>
    </source>
</evidence>
<keyword evidence="5 9" id="KW-0418">Kinase</keyword>
<dbReference type="InterPro" id="IPR036890">
    <property type="entry name" value="HATPase_C_sf"/>
</dbReference>
<dbReference type="Gene3D" id="3.30.565.10">
    <property type="entry name" value="Histidine kinase-like ATPase, C-terminal domain"/>
    <property type="match status" value="1"/>
</dbReference>
<comment type="catalytic activity">
    <reaction evidence="1">
        <text>ATP + protein L-histidine = ADP + protein N-phospho-L-histidine.</text>
        <dbReference type="EC" id="2.7.13.3"/>
    </reaction>
</comment>
<dbReference type="CDD" id="cd00082">
    <property type="entry name" value="HisKA"/>
    <property type="match status" value="1"/>
</dbReference>
<evidence type="ECO:0000256" key="5">
    <source>
        <dbReference type="ARBA" id="ARBA00022777"/>
    </source>
</evidence>
<dbReference type="InterPro" id="IPR003661">
    <property type="entry name" value="HisK_dim/P_dom"/>
</dbReference>